<dbReference type="AlphaFoldDB" id="A0A060LSL5"/>
<dbReference type="Proteomes" id="UP000027142">
    <property type="component" value="Chromosome"/>
</dbReference>
<evidence type="ECO:0000313" key="3">
    <source>
        <dbReference type="Proteomes" id="UP000027142"/>
    </source>
</evidence>
<evidence type="ECO:0000313" key="2">
    <source>
        <dbReference type="EMBL" id="AIC93010.1"/>
    </source>
</evidence>
<dbReference type="Gene3D" id="3.10.450.50">
    <property type="match status" value="1"/>
</dbReference>
<dbReference type="STRING" id="1246626.BleG1_0402"/>
<dbReference type="PATRIC" id="fig|1246626.3.peg.391"/>
<sequence length="128" mass="14893">MHYEQALERYIKATNTHCFSEVEKVLHSEAVFWFTNRSCVTRKDIQTFFESAWEQIKEEVYGATEVKWMMTTEQAALCTYTYTYQGYQDGTFVSGKGRATNAFVLEKGEWKLIHEHLSAMPQVAGDKK</sequence>
<dbReference type="InterPro" id="IPR037401">
    <property type="entry name" value="SnoaL-like"/>
</dbReference>
<reference evidence="2 3" key="1">
    <citation type="journal article" date="2014" name="Gene">
        <title>A comparative genomic analysis of the alkalitolerant soil bacterium Bacillus lehensis G1.</title>
        <authorList>
            <person name="Noor Y.M."/>
            <person name="Samsulrizal N.H."/>
            <person name="Jema'on N.A."/>
            <person name="Low K.O."/>
            <person name="Ramli A.N."/>
            <person name="Alias N.I."/>
            <person name="Damis S.I."/>
            <person name="Fuzi S.F."/>
            <person name="Isa M.N."/>
            <person name="Murad A.M."/>
            <person name="Raih M.F."/>
            <person name="Bakar F.D."/>
            <person name="Najimudin N."/>
            <person name="Mahadi N.M."/>
            <person name="Illias R.M."/>
        </authorList>
    </citation>
    <scope>NUCLEOTIDE SEQUENCE [LARGE SCALE GENOMIC DNA]</scope>
    <source>
        <strain evidence="2 3">G1</strain>
    </source>
</reference>
<organism evidence="2 3">
    <name type="scientific">Shouchella lehensis G1</name>
    <dbReference type="NCBI Taxonomy" id="1246626"/>
    <lineage>
        <taxon>Bacteria</taxon>
        <taxon>Bacillati</taxon>
        <taxon>Bacillota</taxon>
        <taxon>Bacilli</taxon>
        <taxon>Bacillales</taxon>
        <taxon>Bacillaceae</taxon>
        <taxon>Shouchella</taxon>
    </lineage>
</organism>
<feature type="domain" description="SnoaL-like" evidence="1">
    <location>
        <begin position="4"/>
        <end position="120"/>
    </location>
</feature>
<dbReference type="SUPFAM" id="SSF54427">
    <property type="entry name" value="NTF2-like"/>
    <property type="match status" value="1"/>
</dbReference>
<accession>A0A060LSL5</accession>
<dbReference type="RefSeq" id="WP_038476595.1">
    <property type="nucleotide sequence ID" value="NZ_CP003923.1"/>
</dbReference>
<dbReference type="Pfam" id="PF13474">
    <property type="entry name" value="SnoaL_3"/>
    <property type="match status" value="1"/>
</dbReference>
<dbReference type="InterPro" id="IPR032710">
    <property type="entry name" value="NTF2-like_dom_sf"/>
</dbReference>
<protein>
    <recommendedName>
        <fullName evidence="1">SnoaL-like domain-containing protein</fullName>
    </recommendedName>
</protein>
<name>A0A060LSL5_9BACI</name>
<gene>
    <name evidence="2" type="ORF">BleG1_0402</name>
</gene>
<dbReference type="HOGENOM" id="CLU_134303_0_0_9"/>
<dbReference type="OrthoDB" id="9152983at2"/>
<keyword evidence="3" id="KW-1185">Reference proteome</keyword>
<proteinExistence type="predicted"/>
<dbReference type="eggNOG" id="COG4875">
    <property type="taxonomic scope" value="Bacteria"/>
</dbReference>
<dbReference type="EMBL" id="CP003923">
    <property type="protein sequence ID" value="AIC93010.1"/>
    <property type="molecule type" value="Genomic_DNA"/>
</dbReference>
<dbReference type="KEGG" id="ble:BleG1_0402"/>
<evidence type="ECO:0000259" key="1">
    <source>
        <dbReference type="Pfam" id="PF13474"/>
    </source>
</evidence>